<evidence type="ECO:0000313" key="2">
    <source>
        <dbReference type="EMBL" id="TQF16790.1"/>
    </source>
</evidence>
<dbReference type="Proteomes" id="UP000315369">
    <property type="component" value="Unassembled WGS sequence"/>
</dbReference>
<dbReference type="RefSeq" id="WP_141641527.1">
    <property type="nucleotide sequence ID" value="NZ_VIFM01000017.1"/>
</dbReference>
<organism evidence="2 3">
    <name type="scientific">Myxococcus llanfairpwllgwyngyllgogerychwyrndrobwllllantysiliogogogochensis</name>
    <dbReference type="NCBI Taxonomy" id="2590453"/>
    <lineage>
        <taxon>Bacteria</taxon>
        <taxon>Pseudomonadati</taxon>
        <taxon>Myxococcota</taxon>
        <taxon>Myxococcia</taxon>
        <taxon>Myxococcales</taxon>
        <taxon>Cystobacterineae</taxon>
        <taxon>Myxococcaceae</taxon>
        <taxon>Myxococcus</taxon>
    </lineage>
</organism>
<accession>A0A540X6I4</accession>
<evidence type="ECO:0000256" key="1">
    <source>
        <dbReference type="SAM" id="SignalP"/>
    </source>
</evidence>
<gene>
    <name evidence="2" type="ORF">FJV41_06440</name>
</gene>
<reference evidence="2 3" key="1">
    <citation type="submission" date="2019-06" db="EMBL/GenBank/DDBJ databases">
        <authorList>
            <person name="Livingstone P."/>
            <person name="Whitworth D."/>
        </authorList>
    </citation>
    <scope>NUCLEOTIDE SEQUENCE [LARGE SCALE GENOMIC DNA]</scope>
    <source>
        <strain evidence="2 3">AM401</strain>
    </source>
</reference>
<keyword evidence="3" id="KW-1185">Reference proteome</keyword>
<proteinExistence type="predicted"/>
<protein>
    <recommendedName>
        <fullName evidence="4">Lipoprotein</fullName>
    </recommendedName>
</protein>
<comment type="caution">
    <text evidence="2">The sequence shown here is derived from an EMBL/GenBank/DDBJ whole genome shotgun (WGS) entry which is preliminary data.</text>
</comment>
<keyword evidence="1" id="KW-0732">Signal</keyword>
<feature type="chain" id="PRO_5021831440" description="Lipoprotein" evidence="1">
    <location>
        <begin position="26"/>
        <end position="119"/>
    </location>
</feature>
<feature type="signal peptide" evidence="1">
    <location>
        <begin position="1"/>
        <end position="25"/>
    </location>
</feature>
<dbReference type="AlphaFoldDB" id="A0A540X6I4"/>
<dbReference type="EMBL" id="VIFM01000017">
    <property type="protein sequence ID" value="TQF16790.1"/>
    <property type="molecule type" value="Genomic_DNA"/>
</dbReference>
<name>A0A540X6I4_9BACT</name>
<sequence>MKAASLSSLIATGLLATLFTGEAMATQTTATVHSIQVDANGNFSLVLTGPLTLCSNGNQGNQRGAVVVGVRGVTADGAKAMYSAVLAAFMAGKHVTVHTDETVTTTGWGCTVYALDISP</sequence>
<evidence type="ECO:0008006" key="4">
    <source>
        <dbReference type="Google" id="ProtNLM"/>
    </source>
</evidence>
<evidence type="ECO:0000313" key="3">
    <source>
        <dbReference type="Proteomes" id="UP000315369"/>
    </source>
</evidence>